<evidence type="ECO:0000313" key="2">
    <source>
        <dbReference type="EMBL" id="CAK0787851.1"/>
    </source>
</evidence>
<accession>A0AAV1IMI7</accession>
<keyword evidence="1" id="KW-0732">Signal</keyword>
<dbReference type="EMBL" id="CAUYUE010000018">
    <property type="protein sequence ID" value="CAK0787851.1"/>
    <property type="molecule type" value="Genomic_DNA"/>
</dbReference>
<organism evidence="2 3">
    <name type="scientific">Coccomyxa viridis</name>
    <dbReference type="NCBI Taxonomy" id="1274662"/>
    <lineage>
        <taxon>Eukaryota</taxon>
        <taxon>Viridiplantae</taxon>
        <taxon>Chlorophyta</taxon>
        <taxon>core chlorophytes</taxon>
        <taxon>Trebouxiophyceae</taxon>
        <taxon>Trebouxiophyceae incertae sedis</taxon>
        <taxon>Coccomyxaceae</taxon>
        <taxon>Coccomyxa</taxon>
    </lineage>
</organism>
<gene>
    <name evidence="2" type="ORF">CVIRNUC_011073</name>
</gene>
<proteinExistence type="predicted"/>
<evidence type="ECO:0000256" key="1">
    <source>
        <dbReference type="SAM" id="SignalP"/>
    </source>
</evidence>
<reference evidence="2 3" key="1">
    <citation type="submission" date="2023-10" db="EMBL/GenBank/DDBJ databases">
        <authorList>
            <person name="Maclean D."/>
            <person name="Macfadyen A."/>
        </authorList>
    </citation>
    <scope>NUCLEOTIDE SEQUENCE [LARGE SCALE GENOMIC DNA]</scope>
</reference>
<protein>
    <submittedName>
        <fullName evidence="2">Uncharacterized protein</fullName>
    </submittedName>
</protein>
<dbReference type="AlphaFoldDB" id="A0AAV1IMI7"/>
<feature type="signal peptide" evidence="1">
    <location>
        <begin position="1"/>
        <end position="26"/>
    </location>
</feature>
<evidence type="ECO:0000313" key="3">
    <source>
        <dbReference type="Proteomes" id="UP001314263"/>
    </source>
</evidence>
<comment type="caution">
    <text evidence="2">The sequence shown here is derived from an EMBL/GenBank/DDBJ whole genome shotgun (WGS) entry which is preliminary data.</text>
</comment>
<sequence>MCSMMTRGSLAACCLLVLAAAGVVSAAGPHRMLLQTTDSGSNNTGDLFVVTAATATLSMTGEKGSLRVDGLRPHTIWFADKPSRTGGQLDTNEFFGQEFLQNGQWIGNPNIAMYASNDNAGSNDDTVASLAILSNPQLSGTSVYFPLVSSLPSNNRPSSVASYYRTNAAGTDDGPSFIGIATTNTTTFSSVALFVDPYYCGCGCYGFCGCGWHDDRCYGGGYGGGYGYGR</sequence>
<name>A0AAV1IMI7_9CHLO</name>
<keyword evidence="3" id="KW-1185">Reference proteome</keyword>
<dbReference type="Proteomes" id="UP001314263">
    <property type="component" value="Unassembled WGS sequence"/>
</dbReference>
<feature type="chain" id="PRO_5043426926" evidence="1">
    <location>
        <begin position="27"/>
        <end position="230"/>
    </location>
</feature>